<comment type="similarity">
    <text evidence="5">Belongs to the acylphosphatase family.</text>
</comment>
<dbReference type="RefSeq" id="WP_091485119.1">
    <property type="nucleotide sequence ID" value="NZ_FOTR01000011.1"/>
</dbReference>
<keyword evidence="3" id="KW-0067">ATP-binding</keyword>
<reference evidence="9" key="1">
    <citation type="submission" date="2016-10" db="EMBL/GenBank/DDBJ databases">
        <authorList>
            <person name="Varghese N."/>
            <person name="Submissions S."/>
        </authorList>
    </citation>
    <scope>NUCLEOTIDE SEQUENCE [LARGE SCALE GENOMIC DNA]</scope>
    <source>
        <strain evidence="9">CGMCC 1.4250</strain>
    </source>
</reference>
<evidence type="ECO:0000256" key="4">
    <source>
        <dbReference type="PROSITE-ProRule" id="PRU00520"/>
    </source>
</evidence>
<gene>
    <name evidence="8" type="ORF">SAMN04487943_11180</name>
</gene>
<dbReference type="Gene3D" id="3.30.70.100">
    <property type="match status" value="1"/>
</dbReference>
<keyword evidence="8" id="KW-0436">Ligase</keyword>
<dbReference type="InterPro" id="IPR013651">
    <property type="entry name" value="ATP-grasp_RimK-type"/>
</dbReference>
<dbReference type="EMBL" id="FOTR01000011">
    <property type="protein sequence ID" value="SFM27237.1"/>
    <property type="molecule type" value="Genomic_DNA"/>
</dbReference>
<dbReference type="Pfam" id="PF00708">
    <property type="entry name" value="Acylphosphatase"/>
    <property type="match status" value="1"/>
</dbReference>
<evidence type="ECO:0000256" key="2">
    <source>
        <dbReference type="ARBA" id="ARBA00032904"/>
    </source>
</evidence>
<dbReference type="SUPFAM" id="SSF56059">
    <property type="entry name" value="Glutathione synthetase ATP-binding domain-like"/>
    <property type="match status" value="1"/>
</dbReference>
<dbReference type="GO" id="GO:0018169">
    <property type="term" value="F:ribosomal S6-glutamic acid ligase activity"/>
    <property type="evidence" value="ECO:0007669"/>
    <property type="project" value="TreeGrafter"/>
</dbReference>
<dbReference type="PROSITE" id="PS50975">
    <property type="entry name" value="ATP_GRASP"/>
    <property type="match status" value="1"/>
</dbReference>
<dbReference type="InterPro" id="IPR036046">
    <property type="entry name" value="Acylphosphatase-like_dom_sf"/>
</dbReference>
<dbReference type="InterPro" id="IPR001792">
    <property type="entry name" value="Acylphosphatase-like_dom"/>
</dbReference>
<dbReference type="InterPro" id="IPR011761">
    <property type="entry name" value="ATP-grasp"/>
</dbReference>
<dbReference type="GO" id="GO:0005524">
    <property type="term" value="F:ATP binding"/>
    <property type="evidence" value="ECO:0007669"/>
    <property type="project" value="UniProtKB-UniRule"/>
</dbReference>
<accession>A0A1I4PHT0</accession>
<dbReference type="GO" id="GO:0009432">
    <property type="term" value="P:SOS response"/>
    <property type="evidence" value="ECO:0007669"/>
    <property type="project" value="TreeGrafter"/>
</dbReference>
<dbReference type="PROSITE" id="PS51160">
    <property type="entry name" value="ACYLPHOSPHATASE_3"/>
    <property type="match status" value="1"/>
</dbReference>
<evidence type="ECO:0000259" key="7">
    <source>
        <dbReference type="PROSITE" id="PS51160"/>
    </source>
</evidence>
<comment type="caution">
    <text evidence="4">Lacks conserved residue(s) required for the propagation of feature annotation.</text>
</comment>
<feature type="domain" description="ATP-grasp" evidence="6">
    <location>
        <begin position="100"/>
        <end position="353"/>
    </location>
</feature>
<dbReference type="GO" id="GO:0005737">
    <property type="term" value="C:cytoplasm"/>
    <property type="evidence" value="ECO:0007669"/>
    <property type="project" value="TreeGrafter"/>
</dbReference>
<name>A0A1I4PHT0_9BACI</name>
<dbReference type="STRING" id="334253.SAMN04487943_11180"/>
<evidence type="ECO:0000256" key="5">
    <source>
        <dbReference type="RuleBase" id="RU004168"/>
    </source>
</evidence>
<evidence type="ECO:0000256" key="3">
    <source>
        <dbReference type="PROSITE-ProRule" id="PRU00409"/>
    </source>
</evidence>
<evidence type="ECO:0000259" key="6">
    <source>
        <dbReference type="PROSITE" id="PS50975"/>
    </source>
</evidence>
<keyword evidence="3" id="KW-0547">Nucleotide-binding</keyword>
<dbReference type="AlphaFoldDB" id="A0A1I4PHT0"/>
<dbReference type="SUPFAM" id="SSF54975">
    <property type="entry name" value="Acylphosphatase/BLUF domain-like"/>
    <property type="match status" value="1"/>
</dbReference>
<sequence length="547" mass="62450">MQDQNTSWLPYLSSEIVTDARGSELDAYVIALEGWRRGLELRWHVKDSEKFKDMKTWATEKPGKLFSLSLGDKTHYFFKSRGDKVSNEAVTAGSDKETTKENLLTNNIVTPLSKTFSKDSTIEEINEYVESIGYPVVVKPVNGSFGNQVYTNIKAVPELQTAVNKVKQDLEDDLLVEQFIEGEDYRLYVVDDTVVGAIKRIPANILGNGENTIKQLIDQKNEMRKENPRLISCPIKINQELIDYVLNQGYHFDEVLPADEQLYLTNKSNISLGGDPIDVLDELDEKVKQAAVDALKAIPGLSHGAVDIIEQKDAEENTPFVLEINPTAQIGSLIFPMKGQARDVPATIIDYYFPETKNTDKQTSLYFDLGDMLEPLISKVATVAKVSKSPKGKVYGRKFIVSGDVHGIDYHRGLRKQAFERRISGFISKLYDGRIEIVVISNSEEMLQEFKDSIKEDPERSTVEDIQEELWDEPVKIGFEIKADYKTQLEYLKELNDEMNMTKKELKRLETRYISYHKSKSWKVTYPFRKVSDVVKMFYRVSNRNND</sequence>
<dbReference type="GO" id="GO:0046872">
    <property type="term" value="F:metal ion binding"/>
    <property type="evidence" value="ECO:0007669"/>
    <property type="project" value="InterPro"/>
</dbReference>
<proteinExistence type="inferred from homology"/>
<evidence type="ECO:0000256" key="1">
    <source>
        <dbReference type="ARBA" id="ARBA00015991"/>
    </source>
</evidence>
<dbReference type="Pfam" id="PF08443">
    <property type="entry name" value="RimK"/>
    <property type="match status" value="1"/>
</dbReference>
<dbReference type="PANTHER" id="PTHR21621:SF0">
    <property type="entry name" value="BETA-CITRYLGLUTAMATE SYNTHASE B-RELATED"/>
    <property type="match status" value="1"/>
</dbReference>
<dbReference type="Gene3D" id="3.30.470.20">
    <property type="entry name" value="ATP-grasp fold, B domain"/>
    <property type="match status" value="2"/>
</dbReference>
<feature type="domain" description="Acylphosphatase-like" evidence="7">
    <location>
        <begin position="396"/>
        <end position="483"/>
    </location>
</feature>
<evidence type="ECO:0000313" key="9">
    <source>
        <dbReference type="Proteomes" id="UP000198565"/>
    </source>
</evidence>
<dbReference type="Proteomes" id="UP000198565">
    <property type="component" value="Unassembled WGS sequence"/>
</dbReference>
<organism evidence="8 9">
    <name type="scientific">Gracilibacillus orientalis</name>
    <dbReference type="NCBI Taxonomy" id="334253"/>
    <lineage>
        <taxon>Bacteria</taxon>
        <taxon>Bacillati</taxon>
        <taxon>Bacillota</taxon>
        <taxon>Bacilli</taxon>
        <taxon>Bacillales</taxon>
        <taxon>Bacillaceae</taxon>
        <taxon>Gracilibacillus</taxon>
    </lineage>
</organism>
<dbReference type="OrthoDB" id="9803907at2"/>
<evidence type="ECO:0000313" key="8">
    <source>
        <dbReference type="EMBL" id="SFM27237.1"/>
    </source>
</evidence>
<dbReference type="PANTHER" id="PTHR21621">
    <property type="entry name" value="RIBOSOMAL PROTEIN S6 MODIFICATION PROTEIN"/>
    <property type="match status" value="1"/>
</dbReference>
<protein>
    <recommendedName>
        <fullName evidence="1">Acylphosphatase</fullName>
    </recommendedName>
    <alternativeName>
        <fullName evidence="2">Acylphosphate phosphohydrolase</fullName>
    </alternativeName>
</protein>
<keyword evidence="9" id="KW-1185">Reference proteome</keyword>